<protein>
    <submittedName>
        <fullName evidence="3">Uncharacterized protein</fullName>
    </submittedName>
</protein>
<feature type="coiled-coil region" evidence="1">
    <location>
        <begin position="252"/>
        <end position="307"/>
    </location>
</feature>
<organism evidence="3 4">
    <name type="scientific">Mycena metata</name>
    <dbReference type="NCBI Taxonomy" id="1033252"/>
    <lineage>
        <taxon>Eukaryota</taxon>
        <taxon>Fungi</taxon>
        <taxon>Dikarya</taxon>
        <taxon>Basidiomycota</taxon>
        <taxon>Agaricomycotina</taxon>
        <taxon>Agaricomycetes</taxon>
        <taxon>Agaricomycetidae</taxon>
        <taxon>Agaricales</taxon>
        <taxon>Marasmiineae</taxon>
        <taxon>Mycenaceae</taxon>
        <taxon>Mycena</taxon>
    </lineage>
</organism>
<sequence length="591" mass="66011">MVLPFKETHGKVSLSELRPMFVLSKQFPDSGVVGSWPGSSDRSPLVLRISSATVRIQVPSPPSLPPTWMSVKRSVDDGEATSQAAKRPRTFEFNSDPKSDARLAPQRDGLPLEELKTVAEEKAKEEARNHSLDALKNVLRVCDHKTILDLEDQLVKKDFDWTLGPGLYLPRCKDKTCRVCGPYFVHLKARAGTSDIHGDDSASDEEPESRKYGFTSVLMENLFLVRNIKTQESAFPHNYRDQLGIGEFQWLLANAEAEKVKLRAEHDEALLRSSRDAALAQKEIGDLNRLNQKLAQQRSQLYAAARQTTGATTELQNKLRFAEFGYEKALKDRDNALTESACAAQTAQKTIDDTAHACRQLEARLEAANVEISTLRVHSTPAAAHPLPLSAGDWLIKKMPGPDEPVDILARWLHFHQHRDIIGLPVSSPEYIVDLRLVRGYREVIFRSPSKIARPNKDERRARERSIRAIVDLLGVPGQYACLVQEHGVRISRVVAHNDIRLGTGDYGKSLVVRLLAVQGLTVAVADDTWKFCYEYLKSVARRAHDNGVTDLLRLIEDKLAAGHVPPGLNSPEDDRFTRPADLPSLDPARH</sequence>
<dbReference type="EMBL" id="JARKIB010000009">
    <property type="protein sequence ID" value="KAJ7776468.1"/>
    <property type="molecule type" value="Genomic_DNA"/>
</dbReference>
<keyword evidence="1" id="KW-0175">Coiled coil</keyword>
<evidence type="ECO:0000256" key="2">
    <source>
        <dbReference type="SAM" id="MobiDB-lite"/>
    </source>
</evidence>
<keyword evidence="4" id="KW-1185">Reference proteome</keyword>
<dbReference type="Proteomes" id="UP001215598">
    <property type="component" value="Unassembled WGS sequence"/>
</dbReference>
<evidence type="ECO:0000313" key="3">
    <source>
        <dbReference type="EMBL" id="KAJ7776468.1"/>
    </source>
</evidence>
<reference evidence="3" key="1">
    <citation type="submission" date="2023-03" db="EMBL/GenBank/DDBJ databases">
        <title>Massive genome expansion in bonnet fungi (Mycena s.s.) driven by repeated elements and novel gene families across ecological guilds.</title>
        <authorList>
            <consortium name="Lawrence Berkeley National Laboratory"/>
            <person name="Harder C.B."/>
            <person name="Miyauchi S."/>
            <person name="Viragh M."/>
            <person name="Kuo A."/>
            <person name="Thoen E."/>
            <person name="Andreopoulos B."/>
            <person name="Lu D."/>
            <person name="Skrede I."/>
            <person name="Drula E."/>
            <person name="Henrissat B."/>
            <person name="Morin E."/>
            <person name="Kohler A."/>
            <person name="Barry K."/>
            <person name="LaButti K."/>
            <person name="Morin E."/>
            <person name="Salamov A."/>
            <person name="Lipzen A."/>
            <person name="Mereny Z."/>
            <person name="Hegedus B."/>
            <person name="Baldrian P."/>
            <person name="Stursova M."/>
            <person name="Weitz H."/>
            <person name="Taylor A."/>
            <person name="Grigoriev I.V."/>
            <person name="Nagy L.G."/>
            <person name="Martin F."/>
            <person name="Kauserud H."/>
        </authorList>
    </citation>
    <scope>NUCLEOTIDE SEQUENCE</scope>
    <source>
        <strain evidence="3">CBHHK182m</strain>
    </source>
</reference>
<feature type="region of interest" description="Disordered" evidence="2">
    <location>
        <begin position="74"/>
        <end position="108"/>
    </location>
</feature>
<feature type="coiled-coil region" evidence="1">
    <location>
        <begin position="344"/>
        <end position="378"/>
    </location>
</feature>
<evidence type="ECO:0000256" key="1">
    <source>
        <dbReference type="SAM" id="Coils"/>
    </source>
</evidence>
<evidence type="ECO:0000313" key="4">
    <source>
        <dbReference type="Proteomes" id="UP001215598"/>
    </source>
</evidence>
<dbReference type="AlphaFoldDB" id="A0AAD7K1R5"/>
<accession>A0AAD7K1R5</accession>
<proteinExistence type="predicted"/>
<feature type="region of interest" description="Disordered" evidence="2">
    <location>
        <begin position="567"/>
        <end position="591"/>
    </location>
</feature>
<name>A0AAD7K1R5_9AGAR</name>
<comment type="caution">
    <text evidence="3">The sequence shown here is derived from an EMBL/GenBank/DDBJ whole genome shotgun (WGS) entry which is preliminary data.</text>
</comment>
<gene>
    <name evidence="3" type="ORF">B0H16DRAFT_1449899</name>
</gene>